<dbReference type="EMBL" id="JAHRIN010077321">
    <property type="protein sequence ID" value="MEQ2218653.1"/>
    <property type="molecule type" value="Genomic_DNA"/>
</dbReference>
<evidence type="ECO:0000313" key="1">
    <source>
        <dbReference type="EMBL" id="MEQ2218653.1"/>
    </source>
</evidence>
<reference evidence="1 2" key="1">
    <citation type="submission" date="2021-06" db="EMBL/GenBank/DDBJ databases">
        <authorList>
            <person name="Palmer J.M."/>
        </authorList>
    </citation>
    <scope>NUCLEOTIDE SEQUENCE [LARGE SCALE GENOMIC DNA]</scope>
    <source>
        <strain evidence="1 2">XC_2019</strain>
        <tissue evidence="1">Muscle</tissue>
    </source>
</reference>
<sequence>MLFKKQDLLFMATGNMFSITYCVISKPSQLHWPTDFTAILPFEHACGDSGKKNSLLTGRNLGTPGSVSVATYWGFAKTEKTHRKHRKYFIALSRRETGLNAERNSMFIIRKGQRLLYR</sequence>
<evidence type="ECO:0000313" key="2">
    <source>
        <dbReference type="Proteomes" id="UP001434883"/>
    </source>
</evidence>
<accession>A0ABV0SFZ8</accession>
<organism evidence="1 2">
    <name type="scientific">Xenoophorus captivus</name>
    <dbReference type="NCBI Taxonomy" id="1517983"/>
    <lineage>
        <taxon>Eukaryota</taxon>
        <taxon>Metazoa</taxon>
        <taxon>Chordata</taxon>
        <taxon>Craniata</taxon>
        <taxon>Vertebrata</taxon>
        <taxon>Euteleostomi</taxon>
        <taxon>Actinopterygii</taxon>
        <taxon>Neopterygii</taxon>
        <taxon>Teleostei</taxon>
        <taxon>Neoteleostei</taxon>
        <taxon>Acanthomorphata</taxon>
        <taxon>Ovalentaria</taxon>
        <taxon>Atherinomorphae</taxon>
        <taxon>Cyprinodontiformes</taxon>
        <taxon>Goodeidae</taxon>
        <taxon>Xenoophorus</taxon>
    </lineage>
</organism>
<comment type="caution">
    <text evidence="1">The sequence shown here is derived from an EMBL/GenBank/DDBJ whole genome shotgun (WGS) entry which is preliminary data.</text>
</comment>
<name>A0ABV0SFZ8_9TELE</name>
<protein>
    <submittedName>
        <fullName evidence="1">Uncharacterized protein</fullName>
    </submittedName>
</protein>
<gene>
    <name evidence="1" type="ORF">XENOCAPTIV_006340</name>
</gene>
<keyword evidence="2" id="KW-1185">Reference proteome</keyword>
<proteinExistence type="predicted"/>
<dbReference type="Proteomes" id="UP001434883">
    <property type="component" value="Unassembled WGS sequence"/>
</dbReference>